<dbReference type="AlphaFoldDB" id="A0A928TS39"/>
<dbReference type="Gene3D" id="2.40.30.10">
    <property type="entry name" value="Translation factors"/>
    <property type="match status" value="1"/>
</dbReference>
<evidence type="ECO:0000259" key="1">
    <source>
        <dbReference type="PROSITE" id="PS51384"/>
    </source>
</evidence>
<dbReference type="EMBL" id="JABTTY010000001">
    <property type="protein sequence ID" value="MBE7525089.1"/>
    <property type="molecule type" value="Genomic_DNA"/>
</dbReference>
<organism evidence="2 3">
    <name type="scientific">candidate division WWE3 bacterium</name>
    <dbReference type="NCBI Taxonomy" id="2053526"/>
    <lineage>
        <taxon>Bacteria</taxon>
        <taxon>Katanobacteria</taxon>
    </lineage>
</organism>
<dbReference type="SUPFAM" id="SSF52343">
    <property type="entry name" value="Ferredoxin reductase-like, C-terminal NADP-linked domain"/>
    <property type="match status" value="1"/>
</dbReference>
<dbReference type="InterPro" id="IPR008333">
    <property type="entry name" value="Cbr1-like_FAD-bd_dom"/>
</dbReference>
<comment type="caution">
    <text evidence="2">The sequence shown here is derived from an EMBL/GenBank/DDBJ whole genome shotgun (WGS) entry which is preliminary data.</text>
</comment>
<dbReference type="PANTHER" id="PTHR47354:SF5">
    <property type="entry name" value="PROTEIN RFBI"/>
    <property type="match status" value="1"/>
</dbReference>
<dbReference type="InterPro" id="IPR039261">
    <property type="entry name" value="FNR_nucleotide-bd"/>
</dbReference>
<sequence>MTIPPQAELRPYRVTENRPIAEGCFALTLEPADASRPVPPFQAGQWVGLHLLNTDGTEWARAAYSIAIAPHEYNGSIELGIKREGDFTARAESLLPGDMVNLQGPFGVFTPNMHAGRWMFFAGGIGIVPIRSMVRELAASGVRGDIILFYSSRKASAMPYAEEFRALAASHPHVRFVEICTGECPKGWKGERGRIGRKIIETYAGDVSCGEFLLCGPKGFMEDLTQTLNALGVDAGRIRRERFS</sequence>
<dbReference type="Pfam" id="PF00175">
    <property type="entry name" value="NAD_binding_1"/>
    <property type="match status" value="1"/>
</dbReference>
<proteinExistence type="predicted"/>
<dbReference type="Pfam" id="PF00970">
    <property type="entry name" value="FAD_binding_6"/>
    <property type="match status" value="1"/>
</dbReference>
<dbReference type="Proteomes" id="UP000710385">
    <property type="component" value="Unassembled WGS sequence"/>
</dbReference>
<dbReference type="PROSITE" id="PS51384">
    <property type="entry name" value="FAD_FR"/>
    <property type="match status" value="1"/>
</dbReference>
<evidence type="ECO:0000313" key="3">
    <source>
        <dbReference type="Proteomes" id="UP000710385"/>
    </source>
</evidence>
<evidence type="ECO:0000313" key="2">
    <source>
        <dbReference type="EMBL" id="MBE7525089.1"/>
    </source>
</evidence>
<name>A0A928TS39_UNCKA</name>
<dbReference type="PANTHER" id="PTHR47354">
    <property type="entry name" value="NADH OXIDOREDUCTASE HCR"/>
    <property type="match status" value="1"/>
</dbReference>
<dbReference type="InterPro" id="IPR050415">
    <property type="entry name" value="MRET"/>
</dbReference>
<dbReference type="InterPro" id="IPR001433">
    <property type="entry name" value="OxRdtase_FAD/NAD-bd"/>
</dbReference>
<accession>A0A928TS39</accession>
<protein>
    <recommendedName>
        <fullName evidence="1">FAD-binding FR-type domain-containing protein</fullName>
    </recommendedName>
</protein>
<dbReference type="PRINTS" id="PR00410">
    <property type="entry name" value="PHEHYDRXLASE"/>
</dbReference>
<dbReference type="InterPro" id="IPR017938">
    <property type="entry name" value="Riboflavin_synthase-like_b-brl"/>
</dbReference>
<gene>
    <name evidence="2" type="ORF">HS096_01700</name>
</gene>
<dbReference type="InterPro" id="IPR017927">
    <property type="entry name" value="FAD-bd_FR_type"/>
</dbReference>
<dbReference type="Gene3D" id="3.40.50.80">
    <property type="entry name" value="Nucleotide-binding domain of ferredoxin-NADP reductase (FNR) module"/>
    <property type="match status" value="1"/>
</dbReference>
<reference evidence="2" key="1">
    <citation type="submission" date="2020-05" db="EMBL/GenBank/DDBJ databases">
        <title>High-Quality Genomes of Partial-Nitritation/Anammox System by Hierarchical Clustering Based Hybrid Assembly.</title>
        <authorList>
            <person name="Liu L."/>
            <person name="Wang Y."/>
            <person name="Che Y."/>
            <person name="Chen Y."/>
            <person name="Xia Y."/>
            <person name="Luo R."/>
            <person name="Cheng S.H."/>
            <person name="Zheng C."/>
            <person name="Zhang T."/>
        </authorList>
    </citation>
    <scope>NUCLEOTIDE SEQUENCE</scope>
    <source>
        <strain evidence="2">H1_PAT1</strain>
    </source>
</reference>
<dbReference type="GO" id="GO:0016491">
    <property type="term" value="F:oxidoreductase activity"/>
    <property type="evidence" value="ECO:0007669"/>
    <property type="project" value="InterPro"/>
</dbReference>
<dbReference type="SUPFAM" id="SSF63380">
    <property type="entry name" value="Riboflavin synthase domain-like"/>
    <property type="match status" value="1"/>
</dbReference>
<feature type="domain" description="FAD-binding FR-type" evidence="1">
    <location>
        <begin position="7"/>
        <end position="112"/>
    </location>
</feature>